<name>A0A2G3PGU6_WILMA</name>
<evidence type="ECO:0000313" key="3">
    <source>
        <dbReference type="Proteomes" id="UP000225108"/>
    </source>
</evidence>
<protein>
    <submittedName>
        <fullName evidence="2">Uncharacterized protein</fullName>
    </submittedName>
</protein>
<proteinExistence type="predicted"/>
<accession>A0A2G3PGU6</accession>
<dbReference type="EMBL" id="PEBD01000011">
    <property type="protein sequence ID" value="PHV64916.1"/>
    <property type="molecule type" value="Genomic_DNA"/>
</dbReference>
<organism evidence="2 3">
    <name type="scientific">Williamsia marianensis</name>
    <dbReference type="NCBI Taxonomy" id="85044"/>
    <lineage>
        <taxon>Bacteria</taxon>
        <taxon>Bacillati</taxon>
        <taxon>Actinomycetota</taxon>
        <taxon>Actinomycetes</taxon>
        <taxon>Mycobacteriales</taxon>
        <taxon>Nocardiaceae</taxon>
        <taxon>Williamsia</taxon>
    </lineage>
</organism>
<reference evidence="2 3" key="1">
    <citation type="submission" date="2017-10" db="EMBL/GenBank/DDBJ databases">
        <title>The draft genome sequence of Williamsia sp. BULT 1.1 isolated from the semi-arid grassland soils from South Africa.</title>
        <authorList>
            <person name="Kabwe M.H."/>
            <person name="Govender N."/>
            <person name="Mutseka Lunga P."/>
            <person name="Vikram S."/>
            <person name="Makhalanyane T.P."/>
        </authorList>
    </citation>
    <scope>NUCLEOTIDE SEQUENCE [LARGE SCALE GENOMIC DNA]</scope>
    <source>
        <strain evidence="2 3">BULT 1.1</strain>
    </source>
</reference>
<gene>
    <name evidence="2" type="ORF">CSW57_21875</name>
</gene>
<evidence type="ECO:0000256" key="1">
    <source>
        <dbReference type="SAM" id="Coils"/>
    </source>
</evidence>
<dbReference type="AlphaFoldDB" id="A0A2G3PGU6"/>
<comment type="caution">
    <text evidence="2">The sequence shown here is derived from an EMBL/GenBank/DDBJ whole genome shotgun (WGS) entry which is preliminary data.</text>
</comment>
<evidence type="ECO:0000313" key="2">
    <source>
        <dbReference type="EMBL" id="PHV64916.1"/>
    </source>
</evidence>
<feature type="coiled-coil region" evidence="1">
    <location>
        <begin position="129"/>
        <end position="163"/>
    </location>
</feature>
<dbReference type="Proteomes" id="UP000225108">
    <property type="component" value="Unassembled WGS sequence"/>
</dbReference>
<keyword evidence="1" id="KW-0175">Coiled coil</keyword>
<sequence length="163" mass="17149">MTAGPVDDPSGYATKVLKDAIGYEGSSVAFIQLIAAMDADGEISREIRGKRTYTIAAAEAAESIRSGSSSPAPSAGAVRAGANGALAIDIDYDRLAKAIVREFFAAAAERQAVPAVAAVSVDSDVRAVEDKVAKQRDEYARRLDEARNQLDQLLTEAADFATR</sequence>